<keyword evidence="5" id="KW-0812">Transmembrane</keyword>
<comment type="caution">
    <text evidence="7">The sequence shown here is derived from an EMBL/GenBank/DDBJ whole genome shotgun (WGS) entry which is preliminary data.</text>
</comment>
<dbReference type="PANTHER" id="PTHR10434">
    <property type="entry name" value="1-ACYL-SN-GLYCEROL-3-PHOSPHATE ACYLTRANSFERASE"/>
    <property type="match status" value="1"/>
</dbReference>
<protein>
    <recommendedName>
        <fullName evidence="2">1-acylglycerol-3-phosphate O-acyltransferase</fullName>
        <ecNumber evidence="2">2.3.1.51</ecNumber>
    </recommendedName>
</protein>
<evidence type="ECO:0000256" key="5">
    <source>
        <dbReference type="SAM" id="Phobius"/>
    </source>
</evidence>
<feature type="transmembrane region" description="Helical" evidence="5">
    <location>
        <begin position="64"/>
        <end position="82"/>
    </location>
</feature>
<reference evidence="7 8" key="1">
    <citation type="journal article" date="2022" name="Gigascience">
        <title>A chromosome-level genome assembly and annotation of the desert horned lizard, Phrynosoma platyrhinos, provides insight into chromosomal rearrangements among reptiles.</title>
        <authorList>
            <person name="Koochekian N."/>
            <person name="Ascanio A."/>
            <person name="Farleigh K."/>
            <person name="Card D.C."/>
            <person name="Schield D.R."/>
            <person name="Castoe T.A."/>
            <person name="Jezkova T."/>
        </authorList>
    </citation>
    <scope>NUCLEOTIDE SEQUENCE [LARGE SCALE GENOMIC DNA]</scope>
    <source>
        <strain evidence="7">NK-2021</strain>
    </source>
</reference>
<dbReference type="InterPro" id="IPR002123">
    <property type="entry name" value="Plipid/glycerol_acylTrfase"/>
</dbReference>
<dbReference type="SMART" id="SM00563">
    <property type="entry name" value="PlsC"/>
    <property type="match status" value="1"/>
</dbReference>
<dbReference type="EC" id="2.3.1.51" evidence="2"/>
<keyword evidence="8" id="KW-1185">Reference proteome</keyword>
<keyword evidence="4" id="KW-0012">Acyltransferase</keyword>
<dbReference type="Pfam" id="PF01553">
    <property type="entry name" value="Acyltransferase"/>
    <property type="match status" value="1"/>
</dbReference>
<feature type="transmembrane region" description="Helical" evidence="5">
    <location>
        <begin position="6"/>
        <end position="23"/>
    </location>
</feature>
<keyword evidence="3" id="KW-0808">Transferase</keyword>
<keyword evidence="5" id="KW-1133">Transmembrane helix</keyword>
<dbReference type="SUPFAM" id="SSF69593">
    <property type="entry name" value="Glycerol-3-phosphate (1)-acyltransferase"/>
    <property type="match status" value="1"/>
</dbReference>
<proteinExistence type="predicted"/>
<name>A0ABQ7TLL2_PHRPL</name>
<gene>
    <name evidence="7" type="ORF">JD844_013318</name>
</gene>
<evidence type="ECO:0000256" key="1">
    <source>
        <dbReference type="ARBA" id="ARBA00004728"/>
    </source>
</evidence>
<evidence type="ECO:0000313" key="8">
    <source>
        <dbReference type="Proteomes" id="UP000826234"/>
    </source>
</evidence>
<evidence type="ECO:0000259" key="6">
    <source>
        <dbReference type="SMART" id="SM00563"/>
    </source>
</evidence>
<keyword evidence="5" id="KW-0472">Membrane</keyword>
<feature type="transmembrane region" description="Helical" evidence="5">
    <location>
        <begin position="135"/>
        <end position="153"/>
    </location>
</feature>
<evidence type="ECO:0000256" key="3">
    <source>
        <dbReference type="ARBA" id="ARBA00022679"/>
    </source>
</evidence>
<evidence type="ECO:0000256" key="2">
    <source>
        <dbReference type="ARBA" id="ARBA00013211"/>
    </source>
</evidence>
<feature type="transmembrane region" description="Helical" evidence="5">
    <location>
        <begin position="35"/>
        <end position="52"/>
    </location>
</feature>
<organism evidence="7 8">
    <name type="scientific">Phrynosoma platyrhinos</name>
    <name type="common">Desert horned lizard</name>
    <dbReference type="NCBI Taxonomy" id="52577"/>
    <lineage>
        <taxon>Eukaryota</taxon>
        <taxon>Metazoa</taxon>
        <taxon>Chordata</taxon>
        <taxon>Craniata</taxon>
        <taxon>Vertebrata</taxon>
        <taxon>Euteleostomi</taxon>
        <taxon>Lepidosauria</taxon>
        <taxon>Squamata</taxon>
        <taxon>Bifurcata</taxon>
        <taxon>Unidentata</taxon>
        <taxon>Episquamata</taxon>
        <taxon>Toxicofera</taxon>
        <taxon>Iguania</taxon>
        <taxon>Phrynosomatidae</taxon>
        <taxon>Phrynosomatinae</taxon>
        <taxon>Phrynosoma</taxon>
    </lineage>
</organism>
<dbReference type="EMBL" id="JAIPUX010000439">
    <property type="protein sequence ID" value="KAH0630362.1"/>
    <property type="molecule type" value="Genomic_DNA"/>
</dbReference>
<sequence>MAQSLALVNFILFFFAAFLLYRYSNIFRYYFRIHYLNGWMFLCSIVLVPVVALRGRNVANMRKFHIVFISFFRILRFAMLPLKYILGIKIKVQGAAHLNLKGPYVIVANHQSNVDFLGMFQILPDRCTFLVKKEILYYFTVGIVTWLSGFIFIDRKKKDAAIKIMSAAADSIVRDNVSKQGEQHVPIMKTQIPIRLSVFLHLGLTLA</sequence>
<accession>A0ABQ7TLL2</accession>
<dbReference type="PANTHER" id="PTHR10434:SF65">
    <property type="entry name" value="1-ACYL-SN-GLYCEROL-3-PHOSPHATE ACYLTRANSFERASE ALPHA"/>
    <property type="match status" value="1"/>
</dbReference>
<comment type="pathway">
    <text evidence="1">Phospholipid metabolism; CDP-diacylglycerol biosynthesis; CDP-diacylglycerol from sn-glycerol 3-phosphate: step 2/3.</text>
</comment>
<evidence type="ECO:0000256" key="4">
    <source>
        <dbReference type="ARBA" id="ARBA00023315"/>
    </source>
</evidence>
<evidence type="ECO:0000313" key="7">
    <source>
        <dbReference type="EMBL" id="KAH0630362.1"/>
    </source>
</evidence>
<dbReference type="Proteomes" id="UP000826234">
    <property type="component" value="Unassembled WGS sequence"/>
</dbReference>
<dbReference type="CDD" id="cd07989">
    <property type="entry name" value="LPLAT_AGPAT-like"/>
    <property type="match status" value="1"/>
</dbReference>
<feature type="domain" description="Phospholipid/glycerol acyltransferase" evidence="6">
    <location>
        <begin position="104"/>
        <end position="199"/>
    </location>
</feature>